<reference evidence="4" key="1">
    <citation type="submission" date="2018-06" db="EMBL/GenBank/DDBJ databases">
        <authorList>
            <person name="Zhirakovskaya E."/>
        </authorList>
    </citation>
    <scope>NUCLEOTIDE SEQUENCE [LARGE SCALE GENOMIC DNA]</scope>
</reference>
<dbReference type="SUPFAM" id="SSF52540">
    <property type="entry name" value="P-loop containing nucleoside triphosphate hydrolases"/>
    <property type="match status" value="1"/>
</dbReference>
<evidence type="ECO:0000256" key="1">
    <source>
        <dbReference type="SAM" id="MobiDB-lite"/>
    </source>
</evidence>
<protein>
    <submittedName>
        <fullName evidence="3">Terminase</fullName>
    </submittedName>
</protein>
<evidence type="ECO:0000313" key="3">
    <source>
        <dbReference type="EMBL" id="AXH44454.1"/>
    </source>
</evidence>
<keyword evidence="2" id="KW-0472">Membrane</keyword>
<proteinExistence type="predicted"/>
<organism evidence="3 4">
    <name type="scientific">Arthrobacter phage MargaretKali</name>
    <dbReference type="NCBI Taxonomy" id="2250414"/>
    <lineage>
        <taxon>Viruses</taxon>
        <taxon>Duplodnaviria</taxon>
        <taxon>Heunggongvirae</taxon>
        <taxon>Uroviricota</taxon>
        <taxon>Caudoviricetes</taxon>
        <taxon>Kumottavirus</taxon>
        <taxon>Kumottavirus margaretkali</taxon>
    </lineage>
</organism>
<dbReference type="Gene3D" id="3.40.50.300">
    <property type="entry name" value="P-loop containing nucleotide triphosphate hydrolases"/>
    <property type="match status" value="1"/>
</dbReference>
<name>A0A345KN52_9CAUD</name>
<gene>
    <name evidence="3" type="primary">3</name>
    <name evidence="3" type="ORF">SEA_MARGARETKALI_3</name>
</gene>
<keyword evidence="2" id="KW-1133">Transmembrane helix</keyword>
<sequence>MVIPSGIVSTAWPSVAKKAGEIGLGVDDWQEGIGRLALAKREDGKFAAGIGGVVLSIPRQVGKTYLVALIIFCLCLLNPGLTVLWTAHRMKTAGETFAKLQAFTRKKKIAPHVAKVTTGAGDEVIYFTNGSRIMFGARERGFGRGFDNVDVEVFDEAQILTEAAVEDMVPATNVAPNPLLFFIGTPPRPKDPGEIFKGKRREALSGEDEDTVYVEFSADPGASENDRKQWRKANPSYPHRTDDAAMLRMKKALNTPGSFRREAMGIWDNETSVTIFENWNECRRDERPAGLELQALAVAVSYDLKHSAIAAASLDDAGVWVKDLHYTAGTAGLIERCKALQDVYDVDIVIDGRGPGAFLIPEFSKAGVRLHEATTGEALDAFANLDARVEAGTFLFVDTKQIEDAAASAAKRDVVKRSALGRKTPESNISTLEAAMFAAWRACSPPEPKKSAYEDEDLMVV</sequence>
<dbReference type="KEGG" id="vg:77925103"/>
<dbReference type="InterPro" id="IPR027417">
    <property type="entry name" value="P-loop_NTPase"/>
</dbReference>
<dbReference type="Proteomes" id="UP000257231">
    <property type="component" value="Segment"/>
</dbReference>
<keyword evidence="2" id="KW-0812">Transmembrane</keyword>
<feature type="transmembrane region" description="Helical" evidence="2">
    <location>
        <begin position="65"/>
        <end position="87"/>
    </location>
</feature>
<evidence type="ECO:0000256" key="2">
    <source>
        <dbReference type="SAM" id="Phobius"/>
    </source>
</evidence>
<dbReference type="GeneID" id="77925103"/>
<evidence type="ECO:0000313" key="4">
    <source>
        <dbReference type="Proteomes" id="UP000257231"/>
    </source>
</evidence>
<dbReference type="EMBL" id="MH450123">
    <property type="protein sequence ID" value="AXH44454.1"/>
    <property type="molecule type" value="Genomic_DNA"/>
</dbReference>
<keyword evidence="4" id="KW-1185">Reference proteome</keyword>
<feature type="region of interest" description="Disordered" evidence="1">
    <location>
        <begin position="219"/>
        <end position="238"/>
    </location>
</feature>
<dbReference type="RefSeq" id="YP_010649485.1">
    <property type="nucleotide sequence ID" value="NC_070769.1"/>
</dbReference>
<accession>A0A345KN52</accession>